<dbReference type="AlphaFoldDB" id="A0A8S9R7I6"/>
<evidence type="ECO:0000313" key="1">
    <source>
        <dbReference type="EMBL" id="KAF3559191.1"/>
    </source>
</evidence>
<sequence>MNSQESLASLELRREATSCGSLWGLDLTWILRLCSDLGQIRDPSLAGIMHRVAANAVLASPSRSNRLLLQLVPRSRANTMACFGDRCSFPSRWLMSKGWVLRTALSEVNSICTSCSLIAYLRLKRLCLPLMVLAAYCGRVAGLRSLFVPPTFDWSLLFIFSGGLSGLHFHSLPC</sequence>
<dbReference type="EMBL" id="QGKX02000996">
    <property type="protein sequence ID" value="KAF3559191.1"/>
    <property type="molecule type" value="Genomic_DNA"/>
</dbReference>
<reference evidence="1" key="1">
    <citation type="submission" date="2019-12" db="EMBL/GenBank/DDBJ databases">
        <title>Genome sequencing and annotation of Brassica cretica.</title>
        <authorList>
            <person name="Studholme D.J."/>
            <person name="Sarris P."/>
        </authorList>
    </citation>
    <scope>NUCLEOTIDE SEQUENCE</scope>
    <source>
        <strain evidence="1">PFS-109/04</strain>
        <tissue evidence="1">Leaf</tissue>
    </source>
</reference>
<comment type="caution">
    <text evidence="1">The sequence shown here is derived from an EMBL/GenBank/DDBJ whole genome shotgun (WGS) entry which is preliminary data.</text>
</comment>
<gene>
    <name evidence="1" type="ORF">F2Q69_00015208</name>
</gene>
<organism evidence="1 2">
    <name type="scientific">Brassica cretica</name>
    <name type="common">Mustard</name>
    <dbReference type="NCBI Taxonomy" id="69181"/>
    <lineage>
        <taxon>Eukaryota</taxon>
        <taxon>Viridiplantae</taxon>
        <taxon>Streptophyta</taxon>
        <taxon>Embryophyta</taxon>
        <taxon>Tracheophyta</taxon>
        <taxon>Spermatophyta</taxon>
        <taxon>Magnoliopsida</taxon>
        <taxon>eudicotyledons</taxon>
        <taxon>Gunneridae</taxon>
        <taxon>Pentapetalae</taxon>
        <taxon>rosids</taxon>
        <taxon>malvids</taxon>
        <taxon>Brassicales</taxon>
        <taxon>Brassicaceae</taxon>
        <taxon>Brassiceae</taxon>
        <taxon>Brassica</taxon>
    </lineage>
</organism>
<evidence type="ECO:0000313" key="2">
    <source>
        <dbReference type="Proteomes" id="UP000712600"/>
    </source>
</evidence>
<proteinExistence type="predicted"/>
<dbReference type="Proteomes" id="UP000712600">
    <property type="component" value="Unassembled WGS sequence"/>
</dbReference>
<accession>A0A8S9R7I6</accession>
<protein>
    <submittedName>
        <fullName evidence="1">Uncharacterized protein</fullName>
    </submittedName>
</protein>
<name>A0A8S9R7I6_BRACR</name>